<keyword evidence="6" id="KW-1185">Reference proteome</keyword>
<evidence type="ECO:0000256" key="3">
    <source>
        <dbReference type="PIRNR" id="PIRNR005536"/>
    </source>
</evidence>
<comment type="caution">
    <text evidence="5">The sequence shown here is derived from an EMBL/GenBank/DDBJ whole genome shotgun (WGS) entry which is preliminary data.</text>
</comment>
<feature type="region of interest" description="Disordered" evidence="4">
    <location>
        <begin position="44"/>
        <end position="68"/>
    </location>
</feature>
<protein>
    <recommendedName>
        <fullName evidence="3">Alpha-galactosidase</fullName>
        <ecNumber evidence="3">3.2.1.22</ecNumber>
    </recommendedName>
</protein>
<gene>
    <name evidence="5" type="ORF">KS419_07595</name>
</gene>
<accession>A0ABS6JD53</accession>
<dbReference type="EMBL" id="JAHQCS010000077">
    <property type="protein sequence ID" value="MBU9711595.1"/>
    <property type="molecule type" value="Genomic_DNA"/>
</dbReference>
<dbReference type="InterPro" id="IPR002252">
    <property type="entry name" value="Glyco_hydro_36"/>
</dbReference>
<sequence>MEISSDKDIRLLHFGTQPFIEEKEWNDNKRSKFRLIELHLSGENQNDHHGSKHTGTNPGNRLTFSNWSDGRNDQGRKIEIYLIDELTNLDVTYHIQFFDKVPMIRSWSVVTNSGSKPLGLEYISSFALTGIDKEGLSTRDDKVRLHIPHNTWFGEAQWKEYTLPELGFHSVNEFSMKRIAYSSTGTWSTSEYAPMAVFENKEVGTSLVWQIEHHGSWHWEISDRKELLYLQLSGPTEAENQWWKSLHPEESFETVPVAIGVVEGGLEESVNAINQYRRRIRRANKDNETLPVIFNDYMNCLFGDPTTEKILPLIDAAARAGCEIYCIDSGWYSDGEWWDGVGEWLPSKVRFPNGIHEVMDYIRHKGMIPGLWLEIEVMGINSNIASKVPDDWFFLRHGKRVIDHSRYQLDFRNPDVIDFANKVIDRLVSDYGVGYIKMDYNINAGVGTERNSDSFGDGLLEHNRAYLKWLDELFMKYPDLIIENCGSGGMRMDYALLSRHSIQSTSDQTEYVKNGVIAAASSSLVTPEQCAVWSYPLQDGDEEEVIFNMINAILLRIHQSGHLAEISEDRFKLVSEAISYYKTIREHIPKSKSLWPLGMPSFYSGWNSVGLVFENKYYLAVWRMNSDSHVISIPLKDLMGEDVKVDLAYPRNGNSAWRWNKANGELSVSMKNRFTARLFEIEKLSN</sequence>
<reference evidence="5 6" key="1">
    <citation type="submission" date="2021-06" db="EMBL/GenBank/DDBJ databases">
        <title>Bacillus sp. RD4P76, an endophyte from a halophyte.</title>
        <authorList>
            <person name="Sun J.-Q."/>
        </authorList>
    </citation>
    <scope>NUCLEOTIDE SEQUENCE [LARGE SCALE GENOMIC DNA]</scope>
    <source>
        <strain evidence="5 6">CGMCC 1.15917</strain>
    </source>
</reference>
<comment type="catalytic activity">
    <reaction evidence="3">
        <text>Hydrolysis of terminal, non-reducing alpha-D-galactose residues in alpha-D-galactosides, including galactose oligosaccharides, galactomannans and galactolipids.</text>
        <dbReference type="EC" id="3.2.1.22"/>
    </reaction>
</comment>
<dbReference type="PANTHER" id="PTHR43053:SF3">
    <property type="entry name" value="ALPHA-GALACTOSIDASE C-RELATED"/>
    <property type="match status" value="1"/>
</dbReference>
<dbReference type="PANTHER" id="PTHR43053">
    <property type="entry name" value="GLYCOSIDASE FAMILY 31"/>
    <property type="match status" value="1"/>
</dbReference>
<dbReference type="PIRSF" id="PIRSF005536">
    <property type="entry name" value="Agal"/>
    <property type="match status" value="1"/>
</dbReference>
<dbReference type="Proteomes" id="UP000784880">
    <property type="component" value="Unassembled WGS sequence"/>
</dbReference>
<keyword evidence="1 3" id="KW-0378">Hydrolase</keyword>
<evidence type="ECO:0000313" key="6">
    <source>
        <dbReference type="Proteomes" id="UP000784880"/>
    </source>
</evidence>
<dbReference type="Pfam" id="PF02065">
    <property type="entry name" value="Melibiase"/>
    <property type="match status" value="1"/>
</dbReference>
<name>A0ABS6JD53_9BACI</name>
<dbReference type="CDD" id="cd14791">
    <property type="entry name" value="GH36"/>
    <property type="match status" value="1"/>
</dbReference>
<organism evidence="5 6">
    <name type="scientific">Evansella tamaricis</name>
    <dbReference type="NCBI Taxonomy" id="2069301"/>
    <lineage>
        <taxon>Bacteria</taxon>
        <taxon>Bacillati</taxon>
        <taxon>Bacillota</taxon>
        <taxon>Bacilli</taxon>
        <taxon>Bacillales</taxon>
        <taxon>Bacillaceae</taxon>
        <taxon>Evansella</taxon>
    </lineage>
</organism>
<evidence type="ECO:0000256" key="2">
    <source>
        <dbReference type="ARBA" id="ARBA00023295"/>
    </source>
</evidence>
<proteinExistence type="inferred from homology"/>
<evidence type="ECO:0000256" key="1">
    <source>
        <dbReference type="ARBA" id="ARBA00022801"/>
    </source>
</evidence>
<feature type="compositionally biased region" description="Polar residues" evidence="4">
    <location>
        <begin position="53"/>
        <end position="68"/>
    </location>
</feature>
<comment type="similarity">
    <text evidence="3">Belongs to the glycosyl hydrolase.</text>
</comment>
<keyword evidence="2 3" id="KW-0326">Glycosidase</keyword>
<dbReference type="InterPro" id="IPR050985">
    <property type="entry name" value="Alpha-glycosidase_related"/>
</dbReference>
<evidence type="ECO:0000313" key="5">
    <source>
        <dbReference type="EMBL" id="MBU9711595.1"/>
    </source>
</evidence>
<evidence type="ECO:0000256" key="4">
    <source>
        <dbReference type="SAM" id="MobiDB-lite"/>
    </source>
</evidence>
<dbReference type="EC" id="3.2.1.22" evidence="3"/>